<protein>
    <submittedName>
        <fullName evidence="2">G11934 protein</fullName>
    </submittedName>
</protein>
<keyword evidence="3" id="KW-1185">Reference proteome</keyword>
<sequence>MWGGQVRARHRDPPEADNDCILSASPPASHISQVVAASRPYSVKGDSSSLDESGWEEIPQPPGLWLTDMGLSGVPTIRFNLKGSKLDVNHTGAGIGDVLYWRGTIAEIALYERLDPGKPTWKLVGVFPVSDGFAQLDLKKLEGKGQTGDTALYIASGSWMKRLLGGGWSPTVDINREEEILWQVTSIAKSVRG</sequence>
<comment type="caution">
    <text evidence="2">The sequence shown here is derived from an EMBL/GenBank/DDBJ whole genome shotgun (WGS) entry which is preliminary data.</text>
</comment>
<gene>
    <name evidence="2" type="primary">g11934</name>
    <name evidence="2" type="ORF">VP750_LOCUS10654</name>
</gene>
<organism evidence="2 3">
    <name type="scientific">Coccomyxa viridis</name>
    <dbReference type="NCBI Taxonomy" id="1274662"/>
    <lineage>
        <taxon>Eukaryota</taxon>
        <taxon>Viridiplantae</taxon>
        <taxon>Chlorophyta</taxon>
        <taxon>core chlorophytes</taxon>
        <taxon>Trebouxiophyceae</taxon>
        <taxon>Trebouxiophyceae incertae sedis</taxon>
        <taxon>Coccomyxaceae</taxon>
        <taxon>Coccomyxa</taxon>
    </lineage>
</organism>
<name>A0ABP1GG61_9CHLO</name>
<feature type="region of interest" description="Disordered" evidence="1">
    <location>
        <begin position="1"/>
        <end position="25"/>
    </location>
</feature>
<dbReference type="EMBL" id="CAXHTA020000019">
    <property type="protein sequence ID" value="CAL5228748.1"/>
    <property type="molecule type" value="Genomic_DNA"/>
</dbReference>
<dbReference type="Proteomes" id="UP001497392">
    <property type="component" value="Unassembled WGS sequence"/>
</dbReference>
<evidence type="ECO:0000256" key="1">
    <source>
        <dbReference type="SAM" id="MobiDB-lite"/>
    </source>
</evidence>
<proteinExistence type="predicted"/>
<evidence type="ECO:0000313" key="3">
    <source>
        <dbReference type="Proteomes" id="UP001497392"/>
    </source>
</evidence>
<reference evidence="2 3" key="1">
    <citation type="submission" date="2024-06" db="EMBL/GenBank/DDBJ databases">
        <authorList>
            <person name="Kraege A."/>
            <person name="Thomma B."/>
        </authorList>
    </citation>
    <scope>NUCLEOTIDE SEQUENCE [LARGE SCALE GENOMIC DNA]</scope>
</reference>
<evidence type="ECO:0000313" key="2">
    <source>
        <dbReference type="EMBL" id="CAL5228748.1"/>
    </source>
</evidence>
<accession>A0ABP1GG61</accession>